<name>A0A918LG09_STRGD</name>
<feature type="region of interest" description="Disordered" evidence="1">
    <location>
        <begin position="68"/>
        <end position="90"/>
    </location>
</feature>
<protein>
    <submittedName>
        <fullName evidence="2">Uncharacterized protein</fullName>
    </submittedName>
</protein>
<dbReference type="AlphaFoldDB" id="A0A918LG09"/>
<feature type="compositionally biased region" description="Low complexity" evidence="1">
    <location>
        <begin position="68"/>
        <end position="77"/>
    </location>
</feature>
<dbReference type="Proteomes" id="UP000653493">
    <property type="component" value="Unassembled WGS sequence"/>
</dbReference>
<evidence type="ECO:0000313" key="2">
    <source>
        <dbReference type="EMBL" id="GGS45037.1"/>
    </source>
</evidence>
<feature type="compositionally biased region" description="Basic residues" evidence="1">
    <location>
        <begin position="78"/>
        <end position="90"/>
    </location>
</feature>
<accession>A0A918LG09</accession>
<sequence>MRARRAQGFTAVREPGVIAAAGTAVIRVPTRSPRTPPLTSYERFESRVVEARGAREAEPTELLENTCRRPQPAAVAARARRGAARRGRAR</sequence>
<organism evidence="2 3">
    <name type="scientific">Streptomyces griseoviridis</name>
    <dbReference type="NCBI Taxonomy" id="45398"/>
    <lineage>
        <taxon>Bacteria</taxon>
        <taxon>Bacillati</taxon>
        <taxon>Actinomycetota</taxon>
        <taxon>Actinomycetes</taxon>
        <taxon>Kitasatosporales</taxon>
        <taxon>Streptomycetaceae</taxon>
        <taxon>Streptomyces</taxon>
    </lineage>
</organism>
<comment type="caution">
    <text evidence="2">The sequence shown here is derived from an EMBL/GenBank/DDBJ whole genome shotgun (WGS) entry which is preliminary data.</text>
</comment>
<dbReference type="EMBL" id="BMSL01000010">
    <property type="protein sequence ID" value="GGS45037.1"/>
    <property type="molecule type" value="Genomic_DNA"/>
</dbReference>
<evidence type="ECO:0000313" key="3">
    <source>
        <dbReference type="Proteomes" id="UP000653493"/>
    </source>
</evidence>
<proteinExistence type="predicted"/>
<gene>
    <name evidence="2" type="ORF">GCM10010238_38500</name>
</gene>
<reference evidence="2" key="2">
    <citation type="submission" date="2020-09" db="EMBL/GenBank/DDBJ databases">
        <authorList>
            <person name="Sun Q."/>
            <person name="Ohkuma M."/>
        </authorList>
    </citation>
    <scope>NUCLEOTIDE SEQUENCE</scope>
    <source>
        <strain evidence="2">JCM 4234</strain>
    </source>
</reference>
<evidence type="ECO:0000256" key="1">
    <source>
        <dbReference type="SAM" id="MobiDB-lite"/>
    </source>
</evidence>
<keyword evidence="3" id="KW-1185">Reference proteome</keyword>
<reference evidence="2" key="1">
    <citation type="journal article" date="2014" name="Int. J. Syst. Evol. Microbiol.">
        <title>Complete genome sequence of Corynebacterium casei LMG S-19264T (=DSM 44701T), isolated from a smear-ripened cheese.</title>
        <authorList>
            <consortium name="US DOE Joint Genome Institute (JGI-PGF)"/>
            <person name="Walter F."/>
            <person name="Albersmeier A."/>
            <person name="Kalinowski J."/>
            <person name="Ruckert C."/>
        </authorList>
    </citation>
    <scope>NUCLEOTIDE SEQUENCE</scope>
    <source>
        <strain evidence="2">JCM 4234</strain>
    </source>
</reference>